<evidence type="ECO:0000256" key="1">
    <source>
        <dbReference type="SAM" id="MobiDB-lite"/>
    </source>
</evidence>
<proteinExistence type="predicted"/>
<gene>
    <name evidence="3" type="ORF">Tdes44962_MAKER05902</name>
</gene>
<dbReference type="InterPro" id="IPR002775">
    <property type="entry name" value="DNA/RNA-bd_Alba-like"/>
</dbReference>
<dbReference type="OrthoDB" id="424402at2759"/>
<evidence type="ECO:0000259" key="2">
    <source>
        <dbReference type="Pfam" id="PF01918"/>
    </source>
</evidence>
<dbReference type="EMBL" id="RIBY02002489">
    <property type="protein sequence ID" value="KAH9811169.1"/>
    <property type="molecule type" value="Genomic_DNA"/>
</dbReference>
<evidence type="ECO:0000313" key="4">
    <source>
        <dbReference type="Proteomes" id="UP001138500"/>
    </source>
</evidence>
<protein>
    <recommendedName>
        <fullName evidence="2">DNA/RNA-binding protein Alba-like domain-containing protein</fullName>
    </recommendedName>
</protein>
<reference evidence="3 4" key="2">
    <citation type="journal article" date="2021" name="Curr. Genet.">
        <title>Genetic response to nitrogen starvation in the aggressive Eucalyptus foliar pathogen Teratosphaeria destructans.</title>
        <authorList>
            <person name="Havenga M."/>
            <person name="Wingfield B.D."/>
            <person name="Wingfield M.J."/>
            <person name="Dreyer L.L."/>
            <person name="Roets F."/>
            <person name="Aylward J."/>
        </authorList>
    </citation>
    <scope>NUCLEOTIDE SEQUENCE [LARGE SCALE GENOMIC DNA]</scope>
    <source>
        <strain evidence="3">CMW44962</strain>
    </source>
</reference>
<feature type="compositionally biased region" description="Basic and acidic residues" evidence="1">
    <location>
        <begin position="96"/>
        <end position="107"/>
    </location>
</feature>
<dbReference type="GO" id="GO:0003676">
    <property type="term" value="F:nucleic acid binding"/>
    <property type="evidence" value="ECO:0007669"/>
    <property type="project" value="InterPro"/>
</dbReference>
<keyword evidence="4" id="KW-1185">Reference proteome</keyword>
<name>A0A9W7VY51_9PEZI</name>
<organism evidence="3 4">
    <name type="scientific">Teratosphaeria destructans</name>
    <dbReference type="NCBI Taxonomy" id="418781"/>
    <lineage>
        <taxon>Eukaryota</taxon>
        <taxon>Fungi</taxon>
        <taxon>Dikarya</taxon>
        <taxon>Ascomycota</taxon>
        <taxon>Pezizomycotina</taxon>
        <taxon>Dothideomycetes</taxon>
        <taxon>Dothideomycetidae</taxon>
        <taxon>Mycosphaerellales</taxon>
        <taxon>Teratosphaeriaceae</taxon>
        <taxon>Teratosphaeria</taxon>
    </lineage>
</organism>
<dbReference type="AlphaFoldDB" id="A0A9W7VY51"/>
<evidence type="ECO:0000313" key="3">
    <source>
        <dbReference type="EMBL" id="KAH9811169.1"/>
    </source>
</evidence>
<feature type="domain" description="DNA/RNA-binding protein Alba-like" evidence="2">
    <location>
        <begin position="18"/>
        <end position="87"/>
    </location>
</feature>
<dbReference type="Pfam" id="PF01918">
    <property type="entry name" value="Alba"/>
    <property type="match status" value="1"/>
</dbReference>
<dbReference type="Proteomes" id="UP001138500">
    <property type="component" value="Unassembled WGS sequence"/>
</dbReference>
<feature type="region of interest" description="Disordered" evidence="1">
    <location>
        <begin position="96"/>
        <end position="128"/>
    </location>
</feature>
<sequence>MAIGEDDPWTRFNVLKLSVHQSSQISDRTSNIISKLTSVAGAGEKPALVCLTAKSRAASKLISIVEIARRELQTRHVRCYQYNVLTSELVHVPRDPKKQACDDHVNGDEQSDESDAAFETMGAPVGDTKKRSVPLMTVYLSQQPVRELRNQYG</sequence>
<reference evidence="3 4" key="1">
    <citation type="journal article" date="2018" name="IMA Fungus">
        <title>IMA Genome-F 10: Nine draft genome sequences of Claviceps purpurea s.lat., including C. arundinis, C. humidiphila, and C. cf. spartinae, pseudomolecules for the pitch canker pathogen Fusarium circinatum, draft genome of Davidsoniella eucalypti, Grosmannia galeiformis, Quambalaria eucalypti, and Teratosphaeria destructans.</title>
        <authorList>
            <person name="Wingfield B.D."/>
            <person name="Liu M."/>
            <person name="Nguyen H.D."/>
            <person name="Lane F.A."/>
            <person name="Morgan S.W."/>
            <person name="De Vos L."/>
            <person name="Wilken P.M."/>
            <person name="Duong T.A."/>
            <person name="Aylward J."/>
            <person name="Coetzee M.P."/>
            <person name="Dadej K."/>
            <person name="De Beer Z.W."/>
            <person name="Findlay W."/>
            <person name="Havenga M."/>
            <person name="Kolarik M."/>
            <person name="Menzies J.G."/>
            <person name="Naidoo K."/>
            <person name="Pochopski O."/>
            <person name="Shoukouhi P."/>
            <person name="Santana Q.C."/>
            <person name="Seifert K.A."/>
            <person name="Soal N."/>
            <person name="Steenkamp E.T."/>
            <person name="Tatham C.T."/>
            <person name="van der Nest M.A."/>
            <person name="Wingfield M.J."/>
        </authorList>
    </citation>
    <scope>NUCLEOTIDE SEQUENCE [LARGE SCALE GENOMIC DNA]</scope>
    <source>
        <strain evidence="3">CMW44962</strain>
    </source>
</reference>
<comment type="caution">
    <text evidence="3">The sequence shown here is derived from an EMBL/GenBank/DDBJ whole genome shotgun (WGS) entry which is preliminary data.</text>
</comment>
<accession>A0A9W7VY51</accession>